<name>V2WHZ0_MONRO</name>
<feature type="transmembrane region" description="Helical" evidence="1">
    <location>
        <begin position="105"/>
        <end position="128"/>
    </location>
</feature>
<keyword evidence="1" id="KW-0812">Transmembrane</keyword>
<dbReference type="Proteomes" id="UP000017559">
    <property type="component" value="Unassembled WGS sequence"/>
</dbReference>
<sequence>MLVAINGNNTMKQVDESFKFGSAREDSWQLPDPYELDILLFGKGRLSSPSSIVQVSNAIYPDLKAENEDNGGIAWLNKHETQELQACDDTCVDQWRAAGPESKKMFSFFAVSGIFLAVCCHGHLLAICDMQRSGELMKYPLAIINKLMDEFGLDLQWLGQKVKKMHLKGVIPLFYGHAHNWKCQLSWHLQYYKSIGSITQLATSFYRHQTVIEHFNFNNQDKHAGAKPPEMSHAIEYAELLEKFWAAKNVSDTVHEEYLTMMKNPSGYSQSQYTYIDTWNHTSFQKFEIAQEALLWFEDKHPHECWTKQSKEYRDVQEHQLNCKYLYALENLK</sequence>
<accession>V2WHZ0</accession>
<dbReference type="Pfam" id="PF18758">
    <property type="entry name" value="KDZ"/>
    <property type="match status" value="1"/>
</dbReference>
<dbReference type="STRING" id="1381753.V2WHZ0"/>
<evidence type="ECO:0000256" key="1">
    <source>
        <dbReference type="SAM" id="Phobius"/>
    </source>
</evidence>
<comment type="caution">
    <text evidence="2">The sequence shown here is derived from an EMBL/GenBank/DDBJ whole genome shotgun (WGS) entry which is preliminary data.</text>
</comment>
<gene>
    <name evidence="2" type="ORF">Moror_2278</name>
</gene>
<organism evidence="2 3">
    <name type="scientific">Moniliophthora roreri (strain MCA 2997)</name>
    <name type="common">Cocoa frosty pod rot fungus</name>
    <name type="synonym">Crinipellis roreri</name>
    <dbReference type="NCBI Taxonomy" id="1381753"/>
    <lineage>
        <taxon>Eukaryota</taxon>
        <taxon>Fungi</taxon>
        <taxon>Dikarya</taxon>
        <taxon>Basidiomycota</taxon>
        <taxon>Agaricomycotina</taxon>
        <taxon>Agaricomycetes</taxon>
        <taxon>Agaricomycetidae</taxon>
        <taxon>Agaricales</taxon>
        <taxon>Marasmiineae</taxon>
        <taxon>Marasmiaceae</taxon>
        <taxon>Moniliophthora</taxon>
    </lineage>
</organism>
<dbReference type="HOGENOM" id="CLU_834428_0_0_1"/>
<keyword evidence="3" id="KW-1185">Reference proteome</keyword>
<dbReference type="InterPro" id="IPR040521">
    <property type="entry name" value="KDZ"/>
</dbReference>
<proteinExistence type="predicted"/>
<keyword evidence="1" id="KW-1133">Transmembrane helix</keyword>
<evidence type="ECO:0000313" key="3">
    <source>
        <dbReference type="Proteomes" id="UP000017559"/>
    </source>
</evidence>
<protein>
    <submittedName>
        <fullName evidence="2">Uncharacterized protein</fullName>
    </submittedName>
</protein>
<dbReference type="OrthoDB" id="2505969at2759"/>
<reference evidence="2 3" key="1">
    <citation type="journal article" date="2014" name="BMC Genomics">
        <title>Genome and secretome analysis of the hemibiotrophic fungal pathogen, Moniliophthora roreri, which causes frosty pod rot disease of cacao: mechanisms of the biotrophic and necrotrophic phases.</title>
        <authorList>
            <person name="Meinhardt L.W."/>
            <person name="Costa G.G.L."/>
            <person name="Thomazella D.P.T."/>
            <person name="Teixeira P.J.P.L."/>
            <person name="Carazzolle M.F."/>
            <person name="Schuster S.C."/>
            <person name="Carlson J.E."/>
            <person name="Guiltinan M.J."/>
            <person name="Mieczkowski P."/>
            <person name="Farmer A."/>
            <person name="Ramaraj T."/>
            <person name="Crozier J."/>
            <person name="Davis R.E."/>
            <person name="Shao J."/>
            <person name="Melnick R.L."/>
            <person name="Pereira G.A.G."/>
            <person name="Bailey B.A."/>
        </authorList>
    </citation>
    <scope>NUCLEOTIDE SEQUENCE [LARGE SCALE GENOMIC DNA]</scope>
    <source>
        <strain evidence="2 3">MCA 2997</strain>
    </source>
</reference>
<keyword evidence="1" id="KW-0472">Membrane</keyword>
<evidence type="ECO:0000313" key="2">
    <source>
        <dbReference type="EMBL" id="ESK81187.1"/>
    </source>
</evidence>
<dbReference type="EMBL" id="AWSO01002641">
    <property type="protein sequence ID" value="ESK81187.1"/>
    <property type="molecule type" value="Genomic_DNA"/>
</dbReference>
<dbReference type="KEGG" id="mrr:Moror_2278"/>
<dbReference type="AlphaFoldDB" id="V2WHZ0"/>